<evidence type="ECO:0000259" key="2">
    <source>
        <dbReference type="Pfam" id="PF09734"/>
    </source>
</evidence>
<dbReference type="GO" id="GO:0006384">
    <property type="term" value="P:transcription initiation at RNA polymerase III promoter"/>
    <property type="evidence" value="ECO:0007669"/>
    <property type="project" value="InterPro"/>
</dbReference>
<reference evidence="3" key="1">
    <citation type="journal article" date="2023" name="Science">
        <title>Genome structures resolve the early diversification of teleost fishes.</title>
        <authorList>
            <person name="Parey E."/>
            <person name="Louis A."/>
            <person name="Montfort J."/>
            <person name="Bouchez O."/>
            <person name="Roques C."/>
            <person name="Iampietro C."/>
            <person name="Lluch J."/>
            <person name="Castinel A."/>
            <person name="Donnadieu C."/>
            <person name="Desvignes T."/>
            <person name="Floi Bucao C."/>
            <person name="Jouanno E."/>
            <person name="Wen M."/>
            <person name="Mejri S."/>
            <person name="Dirks R."/>
            <person name="Jansen H."/>
            <person name="Henkel C."/>
            <person name="Chen W.J."/>
            <person name="Zahm M."/>
            <person name="Cabau C."/>
            <person name="Klopp C."/>
            <person name="Thompson A.W."/>
            <person name="Robinson-Rechavi M."/>
            <person name="Braasch I."/>
            <person name="Lecointre G."/>
            <person name="Bobe J."/>
            <person name="Postlethwait J.H."/>
            <person name="Berthelot C."/>
            <person name="Roest Crollius H."/>
            <person name="Guiguen Y."/>
        </authorList>
    </citation>
    <scope>NUCLEOTIDE SEQUENCE</scope>
    <source>
        <strain evidence="3">NC1722</strain>
    </source>
</reference>
<dbReference type="PANTHER" id="PTHR13230">
    <property type="entry name" value="GENERAL TRANSCRIPTION FACTOR IIIC, POLYPEPTIDE 5"/>
    <property type="match status" value="1"/>
</dbReference>
<evidence type="ECO:0000313" key="3">
    <source>
        <dbReference type="EMBL" id="KAJ8390013.1"/>
    </source>
</evidence>
<dbReference type="GO" id="GO:0000127">
    <property type="term" value="C:transcription factor TFIIIC complex"/>
    <property type="evidence" value="ECO:0007669"/>
    <property type="project" value="InterPro"/>
</dbReference>
<gene>
    <name evidence="3" type="ORF">AAFF_G00111740</name>
</gene>
<keyword evidence="4" id="KW-1185">Reference proteome</keyword>
<feature type="compositionally biased region" description="Acidic residues" evidence="1">
    <location>
        <begin position="290"/>
        <end position="324"/>
    </location>
</feature>
<dbReference type="EMBL" id="JAINUG010000175">
    <property type="protein sequence ID" value="KAJ8390013.1"/>
    <property type="molecule type" value="Genomic_DNA"/>
</dbReference>
<dbReference type="InterPro" id="IPR040454">
    <property type="entry name" value="TF_IIIC_Tfc1/Sfc1"/>
</dbReference>
<comment type="caution">
    <text evidence="3">The sequence shown here is derived from an EMBL/GenBank/DDBJ whole genome shotgun (WGS) entry which is preliminary data.</text>
</comment>
<dbReference type="InterPro" id="IPR019136">
    <property type="entry name" value="TF_IIIC_su-5_HTH"/>
</dbReference>
<feature type="domain" description="Transcription factor IIIC subunit 5 HTH" evidence="2">
    <location>
        <begin position="55"/>
        <end position="124"/>
    </location>
</feature>
<dbReference type="GO" id="GO:0001002">
    <property type="term" value="F:RNA polymerase III type 1 promoter sequence-specific DNA binding"/>
    <property type="evidence" value="ECO:0007669"/>
    <property type="project" value="TreeGrafter"/>
</dbReference>
<feature type="region of interest" description="Disordered" evidence="1">
    <location>
        <begin position="263"/>
        <end position="324"/>
    </location>
</feature>
<dbReference type="Pfam" id="PF09734">
    <property type="entry name" value="Tau95"/>
    <property type="match status" value="1"/>
</dbReference>
<organism evidence="3 4">
    <name type="scientific">Aldrovandia affinis</name>
    <dbReference type="NCBI Taxonomy" id="143900"/>
    <lineage>
        <taxon>Eukaryota</taxon>
        <taxon>Metazoa</taxon>
        <taxon>Chordata</taxon>
        <taxon>Craniata</taxon>
        <taxon>Vertebrata</taxon>
        <taxon>Euteleostomi</taxon>
        <taxon>Actinopterygii</taxon>
        <taxon>Neopterygii</taxon>
        <taxon>Teleostei</taxon>
        <taxon>Notacanthiformes</taxon>
        <taxon>Halosauridae</taxon>
        <taxon>Aldrovandia</taxon>
    </lineage>
</organism>
<sequence>MEEEAAETEMSESAPVRGGTAVLPLRPDCRLVCVEYPGCVTNVRNMLETVGGEHAVSKMFERRPVWSRNAVKANVDMHPDKMKLLLPTMAYYMLTGPWRSLWVKFGYDPRKTPEAKAYQVLDFRFRCGMKHGYTPNDMPVKAKRSTYNYSLPISVNKAGYTPNDMPVKAKRSTYNYSLPISVNKAVPQAASVQEISQEVTHPKPAPPRQMFYQFCDLEVESIKKLIQRNDGQEEECNERDGWCVPRTPDELRDIMSSMIKQNIHSKRPALFDARPKRAAVGRGRRSQELESGEEEPDEDDEDEEEFQPSEGSDNEMETEILDYM</sequence>
<dbReference type="InterPro" id="IPR042536">
    <property type="entry name" value="TFIIIC_tauA_Sfc1"/>
</dbReference>
<dbReference type="Gene3D" id="3.30.200.160">
    <property type="entry name" value="TFIIIC, subcomplex tauA, subunit Sfc1, barrel domain"/>
    <property type="match status" value="1"/>
</dbReference>
<dbReference type="Proteomes" id="UP001221898">
    <property type="component" value="Unassembled WGS sequence"/>
</dbReference>
<evidence type="ECO:0000256" key="1">
    <source>
        <dbReference type="SAM" id="MobiDB-lite"/>
    </source>
</evidence>
<evidence type="ECO:0000313" key="4">
    <source>
        <dbReference type="Proteomes" id="UP001221898"/>
    </source>
</evidence>
<protein>
    <recommendedName>
        <fullName evidence="2">Transcription factor IIIC subunit 5 HTH domain-containing protein</fullName>
    </recommendedName>
</protein>
<accession>A0AAD7WAY3</accession>
<name>A0AAD7WAY3_9TELE</name>
<dbReference type="GO" id="GO:0005634">
    <property type="term" value="C:nucleus"/>
    <property type="evidence" value="ECO:0007669"/>
    <property type="project" value="UniProtKB-SubCell"/>
</dbReference>
<dbReference type="PANTHER" id="PTHR13230:SF5">
    <property type="entry name" value="GENERAL TRANSCRIPTION FACTOR 3C POLYPEPTIDE 5"/>
    <property type="match status" value="1"/>
</dbReference>
<dbReference type="GO" id="GO:0001003">
    <property type="term" value="F:RNA polymerase III type 2 promoter sequence-specific DNA binding"/>
    <property type="evidence" value="ECO:0007669"/>
    <property type="project" value="TreeGrafter"/>
</dbReference>
<proteinExistence type="predicted"/>
<dbReference type="AlphaFoldDB" id="A0AAD7WAY3"/>